<keyword evidence="4" id="KW-1185">Reference proteome</keyword>
<dbReference type="GO" id="GO:0005829">
    <property type="term" value="C:cytosol"/>
    <property type="evidence" value="ECO:0007669"/>
    <property type="project" value="TreeGrafter"/>
</dbReference>
<name>A0A8H5Z7X4_9HYPO</name>
<dbReference type="Gene3D" id="3.10.20.90">
    <property type="entry name" value="Phosphatidylinositol 3-kinase Catalytic Subunit, Chain A, domain 1"/>
    <property type="match status" value="1"/>
</dbReference>
<dbReference type="Gene3D" id="1.10.8.10">
    <property type="entry name" value="DNA helicase RuvA subunit, C-terminal domain"/>
    <property type="match status" value="1"/>
</dbReference>
<evidence type="ECO:0000313" key="4">
    <source>
        <dbReference type="Proteomes" id="UP000544331"/>
    </source>
</evidence>
<sequence>MADNPQSSNDGQITFTVEDLSRRKIDVTMSSTETVSVLRDKLAAALSRDIFADSSRLLYSGSIMENDKTLRTYGIKRKDTIFILKSATSNQQSDQISNISTSTSTLFSTPITSDTTNQSFANFTDTVLDIMCAPDHLQDVDAAFQNPCLINTQPLFDPMLGNFQPLPLLKLLLTVQLPDDEIMMAPESLSSSGCEGIGAFLTPVFDAENVHEQRKQSTSVTCLSPPALAGIQMREGIPEVQCPMQHLDKLHLGVRYEECYAKELCQLNDKGFCDFDDNVEALNKVGGCVERAIEYLTRKKLDNVPDRS</sequence>
<dbReference type="InterPro" id="IPR015496">
    <property type="entry name" value="Ubiquilin"/>
</dbReference>
<reference evidence="3 4" key="1">
    <citation type="submission" date="2020-05" db="EMBL/GenBank/DDBJ databases">
        <title>Identification and distribution of gene clusters putatively required for synthesis of sphingolipid metabolism inhibitors in phylogenetically diverse species of the filamentous fungus Fusarium.</title>
        <authorList>
            <person name="Kim H.-S."/>
            <person name="Busman M."/>
            <person name="Brown D.W."/>
            <person name="Divon H."/>
            <person name="Uhlig S."/>
            <person name="Proctor R.H."/>
        </authorList>
    </citation>
    <scope>NUCLEOTIDE SEQUENCE [LARGE SCALE GENOMIC DNA]</scope>
    <source>
        <strain evidence="3 4">NRRL 66235</strain>
    </source>
</reference>
<dbReference type="SMART" id="SM00213">
    <property type="entry name" value="UBQ"/>
    <property type="match status" value="1"/>
</dbReference>
<dbReference type="Pfam" id="PF00240">
    <property type="entry name" value="ubiquitin"/>
    <property type="match status" value="1"/>
</dbReference>
<dbReference type="SUPFAM" id="SSF46934">
    <property type="entry name" value="UBA-like"/>
    <property type="match status" value="1"/>
</dbReference>
<dbReference type="InterPro" id="IPR000626">
    <property type="entry name" value="Ubiquitin-like_dom"/>
</dbReference>
<dbReference type="CDD" id="cd17039">
    <property type="entry name" value="Ubl_ubiquitin_like"/>
    <property type="match status" value="1"/>
</dbReference>
<evidence type="ECO:0000313" key="3">
    <source>
        <dbReference type="EMBL" id="KAF5724941.1"/>
    </source>
</evidence>
<proteinExistence type="predicted"/>
<dbReference type="Proteomes" id="UP000544331">
    <property type="component" value="Unassembled WGS sequence"/>
</dbReference>
<dbReference type="PROSITE" id="PS50030">
    <property type="entry name" value="UBA"/>
    <property type="match status" value="1"/>
</dbReference>
<dbReference type="PROSITE" id="PS50053">
    <property type="entry name" value="UBIQUITIN_2"/>
    <property type="match status" value="1"/>
</dbReference>
<evidence type="ECO:0000259" key="1">
    <source>
        <dbReference type="PROSITE" id="PS50030"/>
    </source>
</evidence>
<feature type="domain" description="UBA" evidence="1">
    <location>
        <begin position="254"/>
        <end position="299"/>
    </location>
</feature>
<comment type="caution">
    <text evidence="3">The sequence shown here is derived from an EMBL/GenBank/DDBJ whole genome shotgun (WGS) entry which is preliminary data.</text>
</comment>
<gene>
    <name evidence="3" type="ORF">FMUND_333</name>
</gene>
<dbReference type="GO" id="GO:0031593">
    <property type="term" value="F:polyubiquitin modification-dependent protein binding"/>
    <property type="evidence" value="ECO:0007669"/>
    <property type="project" value="TreeGrafter"/>
</dbReference>
<accession>A0A8H5Z7X4</accession>
<dbReference type="InterPro" id="IPR015940">
    <property type="entry name" value="UBA"/>
</dbReference>
<dbReference type="SUPFAM" id="SSF54236">
    <property type="entry name" value="Ubiquitin-like"/>
    <property type="match status" value="1"/>
</dbReference>
<dbReference type="InterPro" id="IPR029071">
    <property type="entry name" value="Ubiquitin-like_domsf"/>
</dbReference>
<dbReference type="OrthoDB" id="267397at2759"/>
<dbReference type="GO" id="GO:0006511">
    <property type="term" value="P:ubiquitin-dependent protein catabolic process"/>
    <property type="evidence" value="ECO:0007669"/>
    <property type="project" value="TreeGrafter"/>
</dbReference>
<dbReference type="EMBL" id="JAAOAN010000022">
    <property type="protein sequence ID" value="KAF5724941.1"/>
    <property type="molecule type" value="Genomic_DNA"/>
</dbReference>
<organism evidence="3 4">
    <name type="scientific">Fusarium mundagurra</name>
    <dbReference type="NCBI Taxonomy" id="1567541"/>
    <lineage>
        <taxon>Eukaryota</taxon>
        <taxon>Fungi</taxon>
        <taxon>Dikarya</taxon>
        <taxon>Ascomycota</taxon>
        <taxon>Pezizomycotina</taxon>
        <taxon>Sordariomycetes</taxon>
        <taxon>Hypocreomycetidae</taxon>
        <taxon>Hypocreales</taxon>
        <taxon>Nectriaceae</taxon>
        <taxon>Fusarium</taxon>
        <taxon>Fusarium fujikuroi species complex</taxon>
    </lineage>
</organism>
<dbReference type="InterPro" id="IPR009060">
    <property type="entry name" value="UBA-like_sf"/>
</dbReference>
<dbReference type="PANTHER" id="PTHR10677:SF3">
    <property type="entry name" value="FI07626P-RELATED"/>
    <property type="match status" value="1"/>
</dbReference>
<dbReference type="PANTHER" id="PTHR10677">
    <property type="entry name" value="UBIQUILIN"/>
    <property type="match status" value="1"/>
</dbReference>
<evidence type="ECO:0000259" key="2">
    <source>
        <dbReference type="PROSITE" id="PS50053"/>
    </source>
</evidence>
<dbReference type="AlphaFoldDB" id="A0A8H5Z7X4"/>
<protein>
    <submittedName>
        <fullName evidence="3">Deubiquitination-protection dph1</fullName>
    </submittedName>
</protein>
<feature type="domain" description="Ubiquitin-like" evidence="2">
    <location>
        <begin position="13"/>
        <end position="90"/>
    </location>
</feature>